<dbReference type="InterPro" id="IPR051093">
    <property type="entry name" value="Neuroligin/BSAL"/>
</dbReference>
<evidence type="ECO:0000256" key="4">
    <source>
        <dbReference type="SAM" id="MobiDB-lite"/>
    </source>
</evidence>
<evidence type="ECO:0000256" key="3">
    <source>
        <dbReference type="ARBA" id="ARBA00023180"/>
    </source>
</evidence>
<dbReference type="EMBL" id="CAJVCH010319316">
    <property type="protein sequence ID" value="CAG7786510.1"/>
    <property type="molecule type" value="Genomic_DNA"/>
</dbReference>
<gene>
    <name evidence="7" type="ORF">AFUS01_LOCUS25075</name>
</gene>
<evidence type="ECO:0000256" key="1">
    <source>
        <dbReference type="ARBA" id="ARBA00005964"/>
    </source>
</evidence>
<keyword evidence="5" id="KW-0472">Membrane</keyword>
<dbReference type="Proteomes" id="UP000708208">
    <property type="component" value="Unassembled WGS sequence"/>
</dbReference>
<keyword evidence="5" id="KW-0812">Transmembrane</keyword>
<proteinExistence type="inferred from homology"/>
<sequence length="962" mass="108302">MLEVTSWLCHFRKRIRVKRKYGIWWTLWILTVTSVCNVLFYGVIPCVGALSTLSRRVVQTKQGIVQGFLGPGNVHLPTSSYSSSYNFRGLGVRPIVEIFQGIPYASPPVRSLRYESPAPLPYSAKNDIYFANVTKPPCPRTYAEVLNRTRSEDPIRALKKTMDSEDCLYLDLYVPYSYTSSDKEKGDGFPVLVYANSQADDMDEPWDGSSMAAIGNIIVISFRYRVGVLGFVQPGFSEDVRSNFGLWDQIAALQWIKENVDRFGGDPNKITLMGYDLDANLVGVLALSAISAEAYQGLFHRLILLNGSPFSPTSINHQPLDTTYQLSNALHCPLHERAGELLSCLRSKSTPELLVAAEKIGTPLLSYRFAPNVDRIIVKQDFLQNGVSKVNMDILGRYDLLCGLRSGPTLPRTGGPPWQSFTLERFVTAVIKLTLRMEPSSEPTAEVKKNLIQAIFQEYGTSPSIRDLISDFLLVHPLIELLNAHSRTGKNTFFYVFTDYDPQRKEKQSEIPYIFSTEVYRWKYAGSLQTIAELQTFELLITLLANFVRTGDPNISDRSESYTNAASSWHKYTEDMGLYLEMGKDVKIPSNYRKSQMNFWSRVFPAVIQPFARSYHNGNSSNQENFPFGSFNPGHDDIHVKLSGGGNLNMQNPFHPNRNVNIHSSTNTTNSSMSQNTVVLIGCLLLLLNTLCFLGLFYQRERLKKAELQLRRRYLEAHRSSETETGAELQDEDDSAYNRVSRVACPVVPSRDAMSETETENGFGPDFLGPNYDPRTKVNRWMSLQNQAHFNEMNHFPQQLTPPPMKIQVSSVQRSPKPPEVLPHFPYQEPFQPLQNYDIPYADSRNTSPSIATSTAYNNNLTTNNFNNSQRRTLPHYEATSEAPSSSPKRGSVLIVRDLDPVDAEVEKPKYIPVKTGTLKRSVGVGIDENSKDTSTERTDFTNVPVPSVPTISKKITFADGL</sequence>
<keyword evidence="3" id="KW-0325">Glycoprotein</keyword>
<comment type="similarity">
    <text evidence="1">Belongs to the type-B carboxylesterase/lipase family.</text>
</comment>
<organism evidence="7 8">
    <name type="scientific">Allacma fusca</name>
    <dbReference type="NCBI Taxonomy" id="39272"/>
    <lineage>
        <taxon>Eukaryota</taxon>
        <taxon>Metazoa</taxon>
        <taxon>Ecdysozoa</taxon>
        <taxon>Arthropoda</taxon>
        <taxon>Hexapoda</taxon>
        <taxon>Collembola</taxon>
        <taxon>Symphypleona</taxon>
        <taxon>Sminthuridae</taxon>
        <taxon>Allacma</taxon>
    </lineage>
</organism>
<dbReference type="AlphaFoldDB" id="A0A8J2KGV7"/>
<keyword evidence="8" id="KW-1185">Reference proteome</keyword>
<keyword evidence="2" id="KW-0732">Signal</keyword>
<feature type="transmembrane region" description="Helical" evidence="5">
    <location>
        <begin position="21"/>
        <end position="44"/>
    </location>
</feature>
<reference evidence="7" key="1">
    <citation type="submission" date="2021-06" db="EMBL/GenBank/DDBJ databases">
        <authorList>
            <person name="Hodson N. C."/>
            <person name="Mongue J. A."/>
            <person name="Jaron S. K."/>
        </authorList>
    </citation>
    <scope>NUCLEOTIDE SEQUENCE</scope>
</reference>
<name>A0A8J2KGV7_9HEXA</name>
<feature type="region of interest" description="Disordered" evidence="4">
    <location>
        <begin position="850"/>
        <end position="870"/>
    </location>
</feature>
<accession>A0A8J2KGV7</accession>
<dbReference type="Pfam" id="PF00135">
    <property type="entry name" value="COesterase"/>
    <property type="match status" value="1"/>
</dbReference>
<dbReference type="InterPro" id="IPR002018">
    <property type="entry name" value="CarbesteraseB"/>
</dbReference>
<feature type="domain" description="Carboxylesterase type B" evidence="6">
    <location>
        <begin position="95"/>
        <end position="600"/>
    </location>
</feature>
<evidence type="ECO:0000313" key="8">
    <source>
        <dbReference type="Proteomes" id="UP000708208"/>
    </source>
</evidence>
<protein>
    <recommendedName>
        <fullName evidence="6">Carboxylesterase type B domain-containing protein</fullName>
    </recommendedName>
</protein>
<evidence type="ECO:0000313" key="7">
    <source>
        <dbReference type="EMBL" id="CAG7786510.1"/>
    </source>
</evidence>
<dbReference type="InterPro" id="IPR019819">
    <property type="entry name" value="Carboxylesterase_B_CS"/>
</dbReference>
<dbReference type="PANTHER" id="PTHR43903">
    <property type="entry name" value="NEUROLIGIN"/>
    <property type="match status" value="1"/>
</dbReference>
<feature type="compositionally biased region" description="Low complexity" evidence="4">
    <location>
        <begin position="853"/>
        <end position="868"/>
    </location>
</feature>
<evidence type="ECO:0000256" key="2">
    <source>
        <dbReference type="ARBA" id="ARBA00022729"/>
    </source>
</evidence>
<comment type="caution">
    <text evidence="7">The sequence shown here is derived from an EMBL/GenBank/DDBJ whole genome shotgun (WGS) entry which is preliminary data.</text>
</comment>
<keyword evidence="5" id="KW-1133">Transmembrane helix</keyword>
<feature type="transmembrane region" description="Helical" evidence="5">
    <location>
        <begin position="678"/>
        <end position="698"/>
    </location>
</feature>
<evidence type="ECO:0000256" key="5">
    <source>
        <dbReference type="SAM" id="Phobius"/>
    </source>
</evidence>
<dbReference type="PROSITE" id="PS00941">
    <property type="entry name" value="CARBOXYLESTERASE_B_2"/>
    <property type="match status" value="1"/>
</dbReference>
<dbReference type="OrthoDB" id="3200163at2759"/>
<evidence type="ECO:0000259" key="6">
    <source>
        <dbReference type="Pfam" id="PF00135"/>
    </source>
</evidence>